<sequence>MKRILSFILALAIILGAIPINDLVVWADDDKASITSIIVNKTYDNLEDSGEFFITIIGDNLNAADVQIIDSDGALARPKKSSASGRYVAQYSYKASGTGERLFIDGKTYSLGEEDMPKITGRGDKKTDSIINSGENLILTGENIGNLKDATKGIEGYFIQATSKDSIQTQEIKDKNGNSIIEKNLGTRVGTHSLVFKQKKIENSIPIEIEHTYKSIVTVRGELTMTGVVSIFPTKGPINSTVTISADNIESNVSVFLMEKGKAYEYTKENMAPNESIKHSKEDGQEKLIFNVPGVDNGPYEIVVTNRVDPNSNIDEQINKYRILGNEVNGEFKKLEFLVVDGSNIVNKVEIDPNYSSIKGTSAEVKGMNIGRLSSNIYEGGKIEGDKLVVDGLNTKRLTLTYIGGKYYEEEIEKLVRTITIQIGQNATFTGYNLEGTEFDKFNIIVPEIDDPTKLVKDVIIFIEDEIEFIGGRKETSTERYSIINGFTYKEIDYKPSIKTIIPNIIQVDEKRKVTEDFIISITGDNFLKYGYIEKDKLKIKTPEISVEKQENSNMWFDNENIRIYKAGDELEDKINEQFGNIIKIKIKKGSVIPEVLINTPSNLKLQNPLAVESDGDKGSSAYGEIRFVQVREDKTPTITSVTPNVVTTAGEKGIVITGQKFFPGVKVYIDGEEVKNIKRNELGTEIIFDAPAKPESFVQIIVQNEEGGAAVFYPFTYVKTYTRPRFIDFNPKKGTADTLVTIKGENLVLPNPLVKDLSGNGIDKLIGTKVLLGGKDINEYNRNPVTGAIELQDYSSSDHIIKNESGNIVLSYYYYSVILQQGTTDPIYYTIYFDTKTGEVKLTDGDRGIYILRGKGSGIVGFKDGKEYDLTVSDDSIEIDGKTLNIMTPYAVTGGKITGNKVKVINNSELQFTVPPMPREGYYDVTIVNPDTTRDSKTGNNGFYYAFHPEYNLDIVSIQPNEGSVDGGYYITITGSESKKFIDNGGDNKTSVFIGGVKVDPKDVEISIDRKSIIVKVPKYSGDLSTETEMDRKTVPVVVVNPDGGSGKKEDGFSYILPISYPKISNVIEKEGSAAGDITVYVEGSEFRFYEPYRDLNNNLQYDDGEPFTELNGDGKWTDLRGKKMEDLSEDDKKILPRIYFGGQLATIVSFTSTMIEVKTPKGQAGTVDVYLINNDQGISNKVNYTYKASSPKITNVSPSIGKKQGGDKVEILGEGFTTSNIRVYNSTNVPTGRKTIQLVQFGDSNNRSVSNKSVTSTGDKNTGNFSENRTKDIEIGNLTVKYENGKLMVSFIEGVGDTKVEYENTFDYDMEEIFLPINLLKDKDDNSYNGNELVRIKVERLPGASTTSRLRIDRGFSPNATLKNSGHIDITTPNYYTVGKVPVTVINPDGGEAKGEFEYKNPDSNPKITNILKDGEPGYSVDNGGRTIIEVNYLGGNVIEVQGMDFRKPVQIEIGDIKINVPIEYSPDETISNTLRFTMPAVDSKYINAYHKLKVINEDGGTCDSDKIEIRFIMPEVTGLQITKVTPNFGPTSGGTVITIEGKDFREKIDGRGELKVYITKGNTQIRVPQEDIISISIDKIVLRTPAYEAGKVGIKVENPDGGIAELKDAFTYVSNPKINSVVSPEDDRRIIETISIEGGEKIKILGSDFMEGAKVIFVPNLRKLMDSEEATDYITIGADRYVIEGGVDGTEIEVVDGQTILVTTPAGKLGDKGVIVINPDKSATNIYNITYGIPETSAPLDVRAEVVFDQFIRVFWTGVKEAFEYEIYMSEDGGKFEFIGSTELTSYSVQKISPNTKYQFLVRAIGKYGTSKPIKESQSNIVTTGRDVGPKDTDGKLGENTVINRNGNEASIIIGSKDFTSKGMTIDLTRGSLQGVNDISIRIPANIIVNSTAKITVIGKDYNMNFNPSMFKNTTIISNKDNSNAGVVFKILTYKGAIDAKAGNTVLGTAYLLESNIYIGKDTENIEYLNGNIIFALEHDMLKAQSRRLNNIQMVRYDNGSKSWISTQGVNRLGIYTVIGSRR</sequence>
<dbReference type="InterPro" id="IPR036116">
    <property type="entry name" value="FN3_sf"/>
</dbReference>
<evidence type="ECO:0000313" key="4">
    <source>
        <dbReference type="EMBL" id="MSU00617.1"/>
    </source>
</evidence>
<dbReference type="InterPro" id="IPR002909">
    <property type="entry name" value="IPT_dom"/>
</dbReference>
<keyword evidence="1" id="KW-0732">Signal</keyword>
<dbReference type="PANTHER" id="PTHR46769:SF2">
    <property type="entry name" value="FIBROCYSTIN-L ISOFORM 2 PRECURSOR-RELATED"/>
    <property type="match status" value="1"/>
</dbReference>
<dbReference type="PROSITE" id="PS50853">
    <property type="entry name" value="FN3"/>
    <property type="match status" value="1"/>
</dbReference>
<dbReference type="InterPro" id="IPR013783">
    <property type="entry name" value="Ig-like_fold"/>
</dbReference>
<dbReference type="SMART" id="SM00060">
    <property type="entry name" value="FN3"/>
    <property type="match status" value="1"/>
</dbReference>
<dbReference type="Proteomes" id="UP000469523">
    <property type="component" value="Unassembled WGS sequence"/>
</dbReference>
<dbReference type="CDD" id="cd00102">
    <property type="entry name" value="IPT"/>
    <property type="match status" value="4"/>
</dbReference>
<comment type="caution">
    <text evidence="4">The sequence shown here is derived from an EMBL/GenBank/DDBJ whole genome shotgun (WGS) entry which is preliminary data.</text>
</comment>
<dbReference type="RefSeq" id="WP_154439040.1">
    <property type="nucleotide sequence ID" value="NZ_VUNQ01000005.1"/>
</dbReference>
<feature type="domain" description="Fibronectin type-III" evidence="3">
    <location>
        <begin position="1741"/>
        <end position="1830"/>
    </location>
</feature>
<feature type="compositionally biased region" description="Polar residues" evidence="2">
    <location>
        <begin position="1249"/>
        <end position="1269"/>
    </location>
</feature>
<gene>
    <name evidence="4" type="ORF">FYJ83_03935</name>
</gene>
<dbReference type="SUPFAM" id="SSF49265">
    <property type="entry name" value="Fibronectin type III"/>
    <property type="match status" value="1"/>
</dbReference>
<evidence type="ECO:0000259" key="3">
    <source>
        <dbReference type="PROSITE" id="PS50853"/>
    </source>
</evidence>
<keyword evidence="5" id="KW-1185">Reference proteome</keyword>
<dbReference type="Gene3D" id="2.60.40.10">
    <property type="entry name" value="Immunoglobulins"/>
    <property type="match status" value="6"/>
</dbReference>
<dbReference type="EMBL" id="VUNQ01000005">
    <property type="protein sequence ID" value="MSU00617.1"/>
    <property type="molecule type" value="Genomic_DNA"/>
</dbReference>
<reference evidence="4 5" key="1">
    <citation type="submission" date="2019-09" db="EMBL/GenBank/DDBJ databases">
        <title>In-depth cultivation of the pig gut microbiome towards novel bacterial diversity and tailored functional studies.</title>
        <authorList>
            <person name="Wylensek D."/>
            <person name="Hitch T.C.A."/>
            <person name="Clavel T."/>
        </authorList>
    </citation>
    <scope>NUCLEOTIDE SEQUENCE [LARGE SCALE GENOMIC DNA]</scope>
    <source>
        <strain evidence="4 5">WCA3-693-APC-4?</strain>
    </source>
</reference>
<protein>
    <recommendedName>
        <fullName evidence="3">Fibronectin type-III domain-containing protein</fullName>
    </recommendedName>
</protein>
<dbReference type="Pfam" id="PF01833">
    <property type="entry name" value="TIG"/>
    <property type="match status" value="4"/>
</dbReference>
<evidence type="ECO:0000313" key="5">
    <source>
        <dbReference type="Proteomes" id="UP000469523"/>
    </source>
</evidence>
<dbReference type="InterPro" id="IPR014756">
    <property type="entry name" value="Ig_E-set"/>
</dbReference>
<proteinExistence type="predicted"/>
<dbReference type="SUPFAM" id="SSF81296">
    <property type="entry name" value="E set domains"/>
    <property type="match status" value="4"/>
</dbReference>
<dbReference type="PANTHER" id="PTHR46769">
    <property type="entry name" value="POLYCYSTIC KIDNEY AND HEPATIC DISEASE 1 (AUTOSOMAL RECESSIVE)-LIKE 1"/>
    <property type="match status" value="1"/>
</dbReference>
<dbReference type="InterPro" id="IPR003961">
    <property type="entry name" value="FN3_dom"/>
</dbReference>
<name>A0A6N7XS79_9FIRM</name>
<organism evidence="4 5">
    <name type="scientific">Tissierella pigra</name>
    <dbReference type="NCBI Taxonomy" id="2607614"/>
    <lineage>
        <taxon>Bacteria</taxon>
        <taxon>Bacillati</taxon>
        <taxon>Bacillota</taxon>
        <taxon>Tissierellia</taxon>
        <taxon>Tissierellales</taxon>
        <taxon>Tissierellaceae</taxon>
        <taxon>Tissierella</taxon>
    </lineage>
</organism>
<evidence type="ECO:0000256" key="1">
    <source>
        <dbReference type="ARBA" id="ARBA00022729"/>
    </source>
</evidence>
<evidence type="ECO:0000256" key="2">
    <source>
        <dbReference type="SAM" id="MobiDB-lite"/>
    </source>
</evidence>
<dbReference type="InterPro" id="IPR052387">
    <property type="entry name" value="Fibrocystin"/>
</dbReference>
<dbReference type="SMART" id="SM00429">
    <property type="entry name" value="IPT"/>
    <property type="match status" value="3"/>
</dbReference>
<dbReference type="CDD" id="cd00063">
    <property type="entry name" value="FN3"/>
    <property type="match status" value="1"/>
</dbReference>
<accession>A0A6N7XS79</accession>
<feature type="region of interest" description="Disordered" evidence="2">
    <location>
        <begin position="1249"/>
        <end position="1270"/>
    </location>
</feature>